<dbReference type="Gene3D" id="3.40.50.300">
    <property type="entry name" value="P-loop containing nucleotide triphosphate hydrolases"/>
    <property type="match status" value="1"/>
</dbReference>
<evidence type="ECO:0000256" key="2">
    <source>
        <dbReference type="ARBA" id="ARBA00022448"/>
    </source>
</evidence>
<comment type="caution">
    <text evidence="7">The sequence shown here is derived from an EMBL/GenBank/DDBJ whole genome shotgun (WGS) entry which is preliminary data.</text>
</comment>
<dbReference type="InterPro" id="IPR025302">
    <property type="entry name" value="DrrA1/2-like_C"/>
</dbReference>
<dbReference type="EMBL" id="LSUQ01000003">
    <property type="protein sequence ID" value="OAG95164.1"/>
    <property type="molecule type" value="Genomic_DNA"/>
</dbReference>
<evidence type="ECO:0000313" key="7">
    <source>
        <dbReference type="EMBL" id="OPG15157.1"/>
    </source>
</evidence>
<dbReference type="EMBL" id="MWPS01000043">
    <property type="protein sequence ID" value="OPG15157.1"/>
    <property type="molecule type" value="Genomic_DNA"/>
</dbReference>
<keyword evidence="2" id="KW-0813">Transport</keyword>
<feature type="domain" description="ABC transporter" evidence="5">
    <location>
        <begin position="3"/>
        <end position="229"/>
    </location>
</feature>
<accession>A0A162U3P8</accession>
<dbReference type="RefSeq" id="WP_067560856.1">
    <property type="nucleotide sequence ID" value="NZ_LSUQ01000003.1"/>
</dbReference>
<reference evidence="6 8" key="1">
    <citation type="submission" date="2016-02" db="EMBL/GenBank/DDBJ databases">
        <title>Draft genome sequence of Acidibacillus ferrooxidans SLC66.</title>
        <authorList>
            <person name="Oliveira G."/>
            <person name="Nancucheo I."/>
            <person name="Dall'Agnol H."/>
            <person name="Johnson B."/>
            <person name="Oliveira R."/>
            <person name="Nunes G.L."/>
            <person name="Tzotzos G."/>
            <person name="Orellana S.C."/>
            <person name="Salim A.C."/>
            <person name="Araujo F.M."/>
        </authorList>
    </citation>
    <scope>NUCLEOTIDE SEQUENCE [LARGE SCALE GENOMIC DNA]</scope>
    <source>
        <strain evidence="6 8">SLC66</strain>
    </source>
</reference>
<evidence type="ECO:0000259" key="5">
    <source>
        <dbReference type="PROSITE" id="PS50893"/>
    </source>
</evidence>
<dbReference type="Proteomes" id="UP000077421">
    <property type="component" value="Unassembled WGS sequence"/>
</dbReference>
<evidence type="ECO:0000313" key="8">
    <source>
        <dbReference type="Proteomes" id="UP000077421"/>
    </source>
</evidence>
<dbReference type="Proteomes" id="UP000190229">
    <property type="component" value="Unassembled WGS sequence"/>
</dbReference>
<protein>
    <recommendedName>
        <fullName evidence="5">ABC transporter domain-containing protein</fullName>
    </recommendedName>
</protein>
<dbReference type="PROSITE" id="PS50893">
    <property type="entry name" value="ABC_TRANSPORTER_2"/>
    <property type="match status" value="1"/>
</dbReference>
<dbReference type="GO" id="GO:0016887">
    <property type="term" value="F:ATP hydrolysis activity"/>
    <property type="evidence" value="ECO:0007669"/>
    <property type="project" value="InterPro"/>
</dbReference>
<dbReference type="PANTHER" id="PTHR42711:SF5">
    <property type="entry name" value="ABC TRANSPORTER ATP-BINDING PROTEIN NATA"/>
    <property type="match status" value="1"/>
</dbReference>
<evidence type="ECO:0000313" key="6">
    <source>
        <dbReference type="EMBL" id="OAG95164.1"/>
    </source>
</evidence>
<evidence type="ECO:0000256" key="4">
    <source>
        <dbReference type="ARBA" id="ARBA00022840"/>
    </source>
</evidence>
<dbReference type="InterPro" id="IPR017871">
    <property type="entry name" value="ABC_transporter-like_CS"/>
</dbReference>
<dbReference type="STRING" id="1765683.B2M26_13480"/>
<dbReference type="InterPro" id="IPR050763">
    <property type="entry name" value="ABC_transporter_ATP-binding"/>
</dbReference>
<comment type="similarity">
    <text evidence="1">Belongs to the ABC transporter superfamily.</text>
</comment>
<evidence type="ECO:0000256" key="3">
    <source>
        <dbReference type="ARBA" id="ARBA00022741"/>
    </source>
</evidence>
<dbReference type="PROSITE" id="PS00211">
    <property type="entry name" value="ABC_TRANSPORTER_1"/>
    <property type="match status" value="1"/>
</dbReference>
<dbReference type="InterPro" id="IPR003439">
    <property type="entry name" value="ABC_transporter-like_ATP-bd"/>
</dbReference>
<keyword evidence="9" id="KW-1185">Reference proteome</keyword>
<dbReference type="AlphaFoldDB" id="A0A162U3P8"/>
<dbReference type="SMART" id="SM00382">
    <property type="entry name" value="AAA"/>
    <property type="match status" value="1"/>
</dbReference>
<dbReference type="InterPro" id="IPR003593">
    <property type="entry name" value="AAA+_ATPase"/>
</dbReference>
<gene>
    <name evidence="6" type="ORF">AYW79_01625</name>
    <name evidence="7" type="ORF">B2M26_13480</name>
</gene>
<dbReference type="PANTHER" id="PTHR42711">
    <property type="entry name" value="ABC TRANSPORTER ATP-BINDING PROTEIN"/>
    <property type="match status" value="1"/>
</dbReference>
<dbReference type="SUPFAM" id="SSF52540">
    <property type="entry name" value="P-loop containing nucleoside triphosphate hydrolases"/>
    <property type="match status" value="1"/>
</dbReference>
<name>A0A162U3P8_9BACL</name>
<reference evidence="7 9" key="2">
    <citation type="submission" date="2017-02" db="EMBL/GenBank/DDBJ databases">
        <title>Draft genome of Acidibacillus ferrooxidans Huett2.</title>
        <authorList>
            <person name="Schopf S."/>
        </authorList>
    </citation>
    <scope>NUCLEOTIDE SEQUENCE [LARGE SCALE GENOMIC DNA]</scope>
    <source>
        <strain evidence="7 9">Huett2</strain>
    </source>
</reference>
<dbReference type="GO" id="GO:0005524">
    <property type="term" value="F:ATP binding"/>
    <property type="evidence" value="ECO:0007669"/>
    <property type="project" value="UniProtKB-KW"/>
</dbReference>
<evidence type="ECO:0000256" key="1">
    <source>
        <dbReference type="ARBA" id="ARBA00005417"/>
    </source>
</evidence>
<dbReference type="Pfam" id="PF13732">
    <property type="entry name" value="DrrA1-3_C"/>
    <property type="match status" value="1"/>
</dbReference>
<dbReference type="Pfam" id="PF00005">
    <property type="entry name" value="ABC_tran"/>
    <property type="match status" value="1"/>
</dbReference>
<proteinExistence type="inferred from homology"/>
<keyword evidence="4" id="KW-0067">ATP-binding</keyword>
<dbReference type="OrthoDB" id="9801987at2"/>
<organism evidence="7 9">
    <name type="scientific">Ferroacidibacillus organovorans</name>
    <dbReference type="NCBI Taxonomy" id="1765683"/>
    <lineage>
        <taxon>Bacteria</taxon>
        <taxon>Bacillati</taxon>
        <taxon>Bacillota</taxon>
        <taxon>Bacilli</taxon>
        <taxon>Bacillales</taxon>
        <taxon>Alicyclobacillaceae</taxon>
        <taxon>Ferroacidibacillus</taxon>
    </lineage>
</organism>
<sequence>MSLSVEGVTKRFGAECAVENLSFTARSGEPFALLGSNGAGKTTTIRMILGLYPVDQGHIRWNGERLTRKRVKIGYLPEERGLYPKSTVIEQLTYFGVLRDMSARAAVTSAESLLERLQMIEHKGKRVEELSKGNQQKIQLAATLINDPDLIILDEPFSGLDPLNAEMLRDVVTHYAKKGRVILFSSHQMDSVENLCRDMVILRQGKTMVRGTIRDVKKAYGRTRLLVTAEEDVVTRLRVDGVVSIEQAANGIHLTLTDEAVALRVFKILADHNVFVSRFELQEPTLREIFIEKVGGGT</sequence>
<dbReference type="InterPro" id="IPR027417">
    <property type="entry name" value="P-loop_NTPase"/>
</dbReference>
<evidence type="ECO:0000313" key="9">
    <source>
        <dbReference type="Proteomes" id="UP000190229"/>
    </source>
</evidence>
<keyword evidence="3" id="KW-0547">Nucleotide-binding</keyword>